<evidence type="ECO:0000256" key="1">
    <source>
        <dbReference type="ARBA" id="ARBA00022737"/>
    </source>
</evidence>
<dbReference type="InterPro" id="IPR036869">
    <property type="entry name" value="J_dom_sf"/>
</dbReference>
<dbReference type="InterPro" id="IPR001623">
    <property type="entry name" value="DnaJ_domain"/>
</dbReference>
<keyword evidence="1" id="KW-0677">Repeat</keyword>
<keyword evidence="2" id="KW-0802">TPR repeat</keyword>
<dbReference type="EMBL" id="MN740684">
    <property type="protein sequence ID" value="QHU07232.1"/>
    <property type="molecule type" value="Genomic_DNA"/>
</dbReference>
<reference evidence="4" key="1">
    <citation type="journal article" date="2020" name="Nature">
        <title>Giant virus diversity and host interactions through global metagenomics.</title>
        <authorList>
            <person name="Schulz F."/>
            <person name="Roux S."/>
            <person name="Paez-Espino D."/>
            <person name="Jungbluth S."/>
            <person name="Walsh D.A."/>
            <person name="Denef V.J."/>
            <person name="McMahon K.D."/>
            <person name="Konstantinidis K.T."/>
            <person name="Eloe-Fadrosh E.A."/>
            <person name="Kyrpides N.C."/>
            <person name="Woyke T."/>
        </authorList>
    </citation>
    <scope>NUCLEOTIDE SEQUENCE</scope>
    <source>
        <strain evidence="4">GVMAG-S-1040241-154</strain>
    </source>
</reference>
<evidence type="ECO:0000313" key="4">
    <source>
        <dbReference type="EMBL" id="QHU07232.1"/>
    </source>
</evidence>
<dbReference type="CDD" id="cd06257">
    <property type="entry name" value="DnaJ"/>
    <property type="match status" value="1"/>
</dbReference>
<sequence>MYKNPYIILNIPRNATHKEIKDAYKKIVLENHPDKHHNKSAEIKEYHINIFREATEAYNKIINDEKIYDIDEDIKNWKDIWGDMNNSDFFKNLAKIFIDNNLINKKNKNIYKFANQSIKHKITLSVSYKEVYFNMKKKLRLILKHIDEPLFFDIQCGTSFPNTSKLYIDDDDIEHDIIIDLVLIEEDNFNHIINKDNKIDIVTNISLTLVDYLEGYNDKFLNFNDELIDINIPPFNKEYYELSGLGINNGSLIFKIKYKDINIDKWHNLSINDKIDMIRILRNLY</sequence>
<dbReference type="Gene3D" id="1.10.287.110">
    <property type="entry name" value="DnaJ domain"/>
    <property type="match status" value="1"/>
</dbReference>
<evidence type="ECO:0000256" key="2">
    <source>
        <dbReference type="ARBA" id="ARBA00022803"/>
    </source>
</evidence>
<dbReference type="SMART" id="SM00271">
    <property type="entry name" value="DnaJ"/>
    <property type="match status" value="1"/>
</dbReference>
<organism evidence="4">
    <name type="scientific">viral metagenome</name>
    <dbReference type="NCBI Taxonomy" id="1070528"/>
    <lineage>
        <taxon>unclassified sequences</taxon>
        <taxon>metagenomes</taxon>
        <taxon>organismal metagenomes</taxon>
    </lineage>
</organism>
<accession>A0A6C0JND3</accession>
<dbReference type="AlphaFoldDB" id="A0A6C0JND3"/>
<protein>
    <recommendedName>
        <fullName evidence="3">J domain-containing protein</fullName>
    </recommendedName>
</protein>
<feature type="domain" description="J" evidence="3">
    <location>
        <begin position="4"/>
        <end position="82"/>
    </location>
</feature>
<dbReference type="PRINTS" id="PR00625">
    <property type="entry name" value="JDOMAIN"/>
</dbReference>
<dbReference type="PROSITE" id="PS50076">
    <property type="entry name" value="DNAJ_2"/>
    <property type="match status" value="1"/>
</dbReference>
<dbReference type="PANTHER" id="PTHR45188">
    <property type="entry name" value="DNAJ PROTEIN P58IPK HOMOLOG"/>
    <property type="match status" value="1"/>
</dbReference>
<dbReference type="SUPFAM" id="SSF46565">
    <property type="entry name" value="Chaperone J-domain"/>
    <property type="match status" value="1"/>
</dbReference>
<evidence type="ECO:0000259" key="3">
    <source>
        <dbReference type="PROSITE" id="PS50076"/>
    </source>
</evidence>
<dbReference type="Pfam" id="PF00226">
    <property type="entry name" value="DnaJ"/>
    <property type="match status" value="1"/>
</dbReference>
<proteinExistence type="predicted"/>
<dbReference type="PANTHER" id="PTHR45188:SF2">
    <property type="entry name" value="DNAJ HOMOLOG SUBFAMILY C MEMBER 7"/>
    <property type="match status" value="1"/>
</dbReference>
<name>A0A6C0JND3_9ZZZZ</name>